<evidence type="ECO:0000313" key="2">
    <source>
        <dbReference type="Proteomes" id="UP001187192"/>
    </source>
</evidence>
<name>A0AA87ZGR5_FICCA</name>
<dbReference type="Proteomes" id="UP001187192">
    <property type="component" value="Unassembled WGS sequence"/>
</dbReference>
<sequence>MIGGFVAPAMNALSLFLGGGFRCSMSGVPDLAHEVNFPYLALLTCQSLSCHPEVVPGCFKRHVSESSRTFRWLIRGHVYGER</sequence>
<dbReference type="EMBL" id="BTGU01002061">
    <property type="protein sequence ID" value="GMN33437.1"/>
    <property type="molecule type" value="Genomic_DNA"/>
</dbReference>
<dbReference type="AlphaFoldDB" id="A0AA87ZGR5"/>
<comment type="caution">
    <text evidence="1">The sequence shown here is derived from an EMBL/GenBank/DDBJ whole genome shotgun (WGS) entry which is preliminary data.</text>
</comment>
<proteinExistence type="predicted"/>
<gene>
    <name evidence="1" type="ORF">TIFTF001_041895</name>
</gene>
<keyword evidence="2" id="KW-1185">Reference proteome</keyword>
<reference evidence="1" key="1">
    <citation type="submission" date="2023-07" db="EMBL/GenBank/DDBJ databases">
        <title>draft genome sequence of fig (Ficus carica).</title>
        <authorList>
            <person name="Takahashi T."/>
            <person name="Nishimura K."/>
        </authorList>
    </citation>
    <scope>NUCLEOTIDE SEQUENCE</scope>
</reference>
<protein>
    <submittedName>
        <fullName evidence="1">Uncharacterized protein</fullName>
    </submittedName>
</protein>
<organism evidence="1 2">
    <name type="scientific">Ficus carica</name>
    <name type="common">Common fig</name>
    <dbReference type="NCBI Taxonomy" id="3494"/>
    <lineage>
        <taxon>Eukaryota</taxon>
        <taxon>Viridiplantae</taxon>
        <taxon>Streptophyta</taxon>
        <taxon>Embryophyta</taxon>
        <taxon>Tracheophyta</taxon>
        <taxon>Spermatophyta</taxon>
        <taxon>Magnoliopsida</taxon>
        <taxon>eudicotyledons</taxon>
        <taxon>Gunneridae</taxon>
        <taxon>Pentapetalae</taxon>
        <taxon>rosids</taxon>
        <taxon>fabids</taxon>
        <taxon>Rosales</taxon>
        <taxon>Moraceae</taxon>
        <taxon>Ficeae</taxon>
        <taxon>Ficus</taxon>
    </lineage>
</organism>
<evidence type="ECO:0000313" key="1">
    <source>
        <dbReference type="EMBL" id="GMN33437.1"/>
    </source>
</evidence>
<accession>A0AA87ZGR5</accession>